<evidence type="ECO:0000313" key="2">
    <source>
        <dbReference type="EMBL" id="MBD1400042.1"/>
    </source>
</evidence>
<proteinExistence type="predicted"/>
<protein>
    <submittedName>
        <fullName evidence="2">Isochorismatase family protein</fullName>
    </submittedName>
</protein>
<keyword evidence="3" id="KW-1185">Reference proteome</keyword>
<dbReference type="PANTHER" id="PTHR14119">
    <property type="entry name" value="HYDROLASE"/>
    <property type="match status" value="1"/>
</dbReference>
<gene>
    <name evidence="2" type="ORF">ICT70_05085</name>
</gene>
<dbReference type="Pfam" id="PF00857">
    <property type="entry name" value="Isochorismatase"/>
    <property type="match status" value="1"/>
</dbReference>
<dbReference type="PANTHER" id="PTHR14119:SF3">
    <property type="entry name" value="ISOCHORISMATASE DOMAIN-CONTAINING PROTEIN 2"/>
    <property type="match status" value="1"/>
</dbReference>
<accession>A0A8J6QMG0</accession>
<dbReference type="AlphaFoldDB" id="A0A8J6QMG0"/>
<evidence type="ECO:0000313" key="3">
    <source>
        <dbReference type="Proteomes" id="UP000632828"/>
    </source>
</evidence>
<sequence>MSEIKKKYWLEASQAALLVVDVQDKLVGAMDQQLYQQLLQNVPLLIAGFKALGLPMIATEQYSKGLGHTIAELQSATEQCCIEKLTFSCCGDDGFADALKKTQARQIVVVGMETHVCVLQTVIDLLDQGYGVHLVRDAVSSRFAGDYANAIALAAAAGAVITTTETALFQLVKVAGNDDFKAISKLVRQRTQ</sequence>
<dbReference type="InterPro" id="IPR050993">
    <property type="entry name" value="Isochorismatase_domain"/>
</dbReference>
<dbReference type="SUPFAM" id="SSF52499">
    <property type="entry name" value="Isochorismatase-like hydrolases"/>
    <property type="match status" value="1"/>
</dbReference>
<reference evidence="2" key="1">
    <citation type="submission" date="2020-09" db="EMBL/GenBank/DDBJ databases">
        <title>Pelobacter alkaliphilus sp. nov., a novel anaerobic arsenate-reducing bacterium from terrestrial mud volcano.</title>
        <authorList>
            <person name="Khomyakova M.A."/>
            <person name="Merkel A.Y."/>
            <person name="Slobodkin A.I."/>
        </authorList>
    </citation>
    <scope>NUCLEOTIDE SEQUENCE</scope>
    <source>
        <strain evidence="2">M08fum</strain>
    </source>
</reference>
<dbReference type="RefSeq" id="WP_191154311.1">
    <property type="nucleotide sequence ID" value="NZ_JACWUN010000004.1"/>
</dbReference>
<dbReference type="InterPro" id="IPR000868">
    <property type="entry name" value="Isochorismatase-like_dom"/>
</dbReference>
<evidence type="ECO:0000259" key="1">
    <source>
        <dbReference type="Pfam" id="PF00857"/>
    </source>
</evidence>
<name>A0A8J6QMG0_9BACT</name>
<comment type="caution">
    <text evidence="2">The sequence shown here is derived from an EMBL/GenBank/DDBJ whole genome shotgun (WGS) entry which is preliminary data.</text>
</comment>
<organism evidence="2 3">
    <name type="scientific">Pelovirga terrestris</name>
    <dbReference type="NCBI Taxonomy" id="2771352"/>
    <lineage>
        <taxon>Bacteria</taxon>
        <taxon>Pseudomonadati</taxon>
        <taxon>Thermodesulfobacteriota</taxon>
        <taxon>Desulfuromonadia</taxon>
        <taxon>Geobacterales</taxon>
        <taxon>Geobacteraceae</taxon>
        <taxon>Pelovirga</taxon>
    </lineage>
</organism>
<feature type="domain" description="Isochorismatase-like" evidence="1">
    <location>
        <begin position="15"/>
        <end position="165"/>
    </location>
</feature>
<dbReference type="InterPro" id="IPR036380">
    <property type="entry name" value="Isochorismatase-like_sf"/>
</dbReference>
<dbReference type="Proteomes" id="UP000632828">
    <property type="component" value="Unassembled WGS sequence"/>
</dbReference>
<dbReference type="Gene3D" id="3.40.50.850">
    <property type="entry name" value="Isochorismatase-like"/>
    <property type="match status" value="1"/>
</dbReference>
<dbReference type="EMBL" id="JACWUN010000004">
    <property type="protein sequence ID" value="MBD1400042.1"/>
    <property type="molecule type" value="Genomic_DNA"/>
</dbReference>